<evidence type="ECO:0000256" key="4">
    <source>
        <dbReference type="SAM" id="SignalP"/>
    </source>
</evidence>
<proteinExistence type="predicted"/>
<feature type="chain" id="PRO_5016445658" evidence="4">
    <location>
        <begin position="22"/>
        <end position="2864"/>
    </location>
</feature>
<protein>
    <submittedName>
        <fullName evidence="5">CSON014331 protein</fullName>
    </submittedName>
</protein>
<keyword evidence="2" id="KW-0964">Secreted</keyword>
<dbReference type="PANTHER" id="PTHR22918:SF6">
    <property type="entry name" value="EG:8D8.1 PROTEIN-RELATED"/>
    <property type="match status" value="1"/>
</dbReference>
<evidence type="ECO:0000256" key="1">
    <source>
        <dbReference type="ARBA" id="ARBA00004613"/>
    </source>
</evidence>
<evidence type="ECO:0000256" key="2">
    <source>
        <dbReference type="ARBA" id="ARBA00022525"/>
    </source>
</evidence>
<dbReference type="VEuPathDB" id="VectorBase:CSON014331"/>
<dbReference type="PANTHER" id="PTHR22918">
    <property type="entry name" value="SEMINAL PLASMA PROTEIN"/>
    <property type="match status" value="1"/>
</dbReference>
<gene>
    <name evidence="5" type="primary">CSON014331</name>
</gene>
<dbReference type="InterPro" id="IPR051666">
    <property type="entry name" value="SP_Capacitation_Regulator"/>
</dbReference>
<feature type="region of interest" description="Disordered" evidence="3">
    <location>
        <begin position="93"/>
        <end position="120"/>
    </location>
</feature>
<comment type="subcellular location">
    <subcellularLocation>
        <location evidence="1">Secreted</location>
    </subcellularLocation>
</comment>
<dbReference type="GO" id="GO:0008201">
    <property type="term" value="F:heparin binding"/>
    <property type="evidence" value="ECO:0007669"/>
    <property type="project" value="TreeGrafter"/>
</dbReference>
<feature type="region of interest" description="Disordered" evidence="3">
    <location>
        <begin position="176"/>
        <end position="199"/>
    </location>
</feature>
<sequence length="2864" mass="325221">MKYIKVFLYLFYCSLLNLARGQFNLFGIPRRLSTPTKSSQPLVVLPDHLKDDTDDFDEMKKTISQGMGLQVNEGSYDEAASLRQSIQTAQMENPNSANLKALGGSKVKKPSNRVGASLDDPILKDSAPLIVLPDHLKEQDSPNQLHQEHEIDPNSFHEAASIRSEIKHAQMGDHAEINNMGGSQSHNTYHRLGSSKSDSEDSLLNLNIFTDKERYGGTGELLKHEQLFNKTDNLWHANVYYKGSNLRDHLTLTKVDVNVNFMIGEGADIEIWRAFRKFSDKNSLTLVAMTNNGLLLVKEYEGEFKVLQTIEMKEQTFNLDVFEKWSDETSSWIGVVIVSTPAQIIWYESNGDHTDLEEVWRWNVHKTMIEIKYFRQQDTDLLILVNDQVPSSADVYEFDYFKKLFWIAQVIHLEVPTRSIAILRAAGDFLVCFPQTDQVLVYQYQTTMFDHGRLVLKETIDAPQVTMVSGFHIGGYTYLAIGGPSSQILKFTDGMFEQQLIKGDELRNVIYWRPIHVHTYRDDLLLLALREIDLKTHKALDIKGVIWDLESFRVTPNIPCYDDEDDLTKGLTCILDPRRKEGLWGSSFVQHHGHLTLVIPQNEAPSALYDLFYEIVPAPDPIIEELQRIEETYEILADIVEYQDSVFENALETIANAISIENDNYITGAWEIQHLGAKEVIQSDSVKTDQILLGGQIWTSYDHKLDLPTLEEYLAKSESELEYIHSEVSHSRPLRYSDSPFNAINTLTNGKFNIDTLNVLYPTHSSDQSSFNPNENNHYRKKRHLKVAGPVEFETLEVQELQVENINGISVDEIIFSDDALIELKGPVTFENILSVDEVILNDKGTVNNIDLSEQLIHFSGPKKLESSLKFESVESFEGIDAQNINPKESSDSKFKSDSDPNVLHVKTLEVFGNVNVKTVNGRDWEELVTKITPKNLPIKMDELTVDGTVYVDHTNLDVINLNDFNFIKDFVFGSSQDNYVQISGKKSFNNGLFALQIDSGSLDGIHTPDVITLKDFQKISGKTVFRSLEVSDDLEVNGNIRGEKLDEFQENLTLLESRVVDASTIFHNLIVEGSIKIRDTLNNIAIDETLGNVIYTDGNKIEINAYKSFDHANFEEGIDIKSGLLNGLPIKDIVTKSTEQTLHFTELDGDVFFESLELDGLFDFINITELDMNSVKLFGDQYSEVSMSSRYPVNVKSLKIENDINGDTLETFQRIDKEFNLKGEVVFDELFLDYGRVHGGIHTNGYLNGIDLKEFEATRFSLTKPQHISAPCYIQDVTIHGNLKNDIINNVPTDSFTNSVLKSQSVRNLLYSGEILIDNLYVDKNVAIKSLNGIDLNHVLENVVWLNRPNTIQGDLTFTGPVIIYGNLSYGNLLNDFYFERFLNDLVLRNQEVLYLKGIKGFPNGFHVLEDIDTEYINDYNVQHILRKDGSVACNGHITVHGNVHVRYLDSMGTINNVSTQLLNNLYDYEKETDTHVLKSDVIFNDNVQIDQLIVNGPFNGIPNLTSYLHSIIRDDQDLNIAGSKTFMNLVFFDQGVDFHLFNDIHLTEYVKDIVLLNPSEKTVINGLVSFHDQVSAPSAHIYNDIATHNIADCSPQEWIYNGLLTNQHEKILTSLNFKSEHISSPTFLTVNLNGKPIEDIVTLHTAQHFSSPMEINELYLTGEINVAGTVNGVKLPLAKENTLMTYGIPKHIATYSSAFPSLRVIQSLTLENLNGVPVSNIATLHDDLYFESPLEFETVSASSLKTQDLISGYDFNYWYDNSIRTGNAMPQKVYKNWTVENLYLESDLKGNGVINYVKVDEIVQSIDNSKKSIDEAIVGVAREYQDVCHGIQKMSENVENGVNFFKYFEQSFELNPTSSGKLEYSKVFKSSHETYVLMNTDCMSEIYQWDTQLQKFNLIQEPFNSGHVSEMLVLENNTILILSRDDSTKCDVKGLLLNKLDSSKSIQVKTSNDNIQGIHANPNKNTFYGLIGNSKVVEYDLNLNQVEEWLLPDTTTVYRFLPFDLGIGLSLSDGRNIVALTSMVANNRFKREIPYKFNLHDLDTDLREVQYGYGNSEDAVGETNLYTHEWRKYETTQPDIIFHTMDPLKHTTTFMDENEYKNYDYDNFEPNQKLSDTLRHQAAGDLQKTSTFSPDYYNPDISPSFNYLHKEPESIQANIETHKSSQQLPELQNKKESEFESGIRGAFANIKSKLDMLKDKIVTPQINNLTELPNVDLGALAGIDTSNNNILRFGRTPNPLDEVDNFDPTMQILDEINFGGNLRMELTKWSKATQDLKDLLVLKIEENKNNEVFDPILEQELELETSATKNEISKLQSQFETQFSSQLHELVSKWNKKQAELKTVLEGKPEPDASDPILTQEQELKEVMLSHPALQNTNEKEFSDQLRGLVSKWYKKVIELGEKLSDTHDNKGHDENVSQVKELENLLQSELSAFQPKDDMNYVQELRKLVSEWNKKAIALEQAIKTTKNTEEFEPILTQTHQLKELIETVPTLQTTAEREFVDQLRKSIIKWNEVTNELKNRLEALNKSEAIVGQIEPNTSTLQTPLDQSTENPKLTDDLKELISKWTQFSQQFTEKSKTTSTTEAPIIETTHQITDPITQAPKLTVTEATVFHSTIFPTISSPDDVQMIPDLKKTVFVEQFDHSTTMDPQNRFVPYETTQAPLFEFDQLDVKSTTEPIVGQAIPVGGVKTMENFHVPAKNKGEIVFLNVGIHGMQRKLTAISSVVNKKSTIPGQHDVIQIYEDIYEGKLFQTIPCYRPSGLSVIHLMDETLLTFLEGNSGVRVYAYRGIQGFVAVSNFNLPRTSHKMEHVTLNVEKDSIHECSKEYLCVTTGSDLIFYEAKTEPEKKCQLKASLKSYFSSY</sequence>
<evidence type="ECO:0000256" key="3">
    <source>
        <dbReference type="SAM" id="MobiDB-lite"/>
    </source>
</evidence>
<feature type="signal peptide" evidence="4">
    <location>
        <begin position="1"/>
        <end position="21"/>
    </location>
</feature>
<keyword evidence="4" id="KW-0732">Signal</keyword>
<dbReference type="GO" id="GO:0005576">
    <property type="term" value="C:extracellular region"/>
    <property type="evidence" value="ECO:0007669"/>
    <property type="project" value="UniProtKB-SubCell"/>
</dbReference>
<accession>A0A336MMM9</accession>
<reference evidence="5" key="1">
    <citation type="submission" date="2018-07" db="EMBL/GenBank/DDBJ databases">
        <authorList>
            <person name="Quirk P.G."/>
            <person name="Krulwich T.A."/>
        </authorList>
    </citation>
    <scope>NUCLEOTIDE SEQUENCE</scope>
</reference>
<dbReference type="GO" id="GO:0009986">
    <property type="term" value="C:cell surface"/>
    <property type="evidence" value="ECO:0007669"/>
    <property type="project" value="TreeGrafter"/>
</dbReference>
<evidence type="ECO:0000313" key="5">
    <source>
        <dbReference type="EMBL" id="SSX27258.1"/>
    </source>
</evidence>
<name>A0A336MMM9_CULSO</name>
<dbReference type="EMBL" id="UFQT01000792">
    <property type="protein sequence ID" value="SSX27258.1"/>
    <property type="molecule type" value="Genomic_DNA"/>
</dbReference>
<organism evidence="5">
    <name type="scientific">Culicoides sonorensis</name>
    <name type="common">Biting midge</name>
    <dbReference type="NCBI Taxonomy" id="179676"/>
    <lineage>
        <taxon>Eukaryota</taxon>
        <taxon>Metazoa</taxon>
        <taxon>Ecdysozoa</taxon>
        <taxon>Arthropoda</taxon>
        <taxon>Hexapoda</taxon>
        <taxon>Insecta</taxon>
        <taxon>Pterygota</taxon>
        <taxon>Neoptera</taxon>
        <taxon>Endopterygota</taxon>
        <taxon>Diptera</taxon>
        <taxon>Nematocera</taxon>
        <taxon>Chironomoidea</taxon>
        <taxon>Ceratopogonidae</taxon>
        <taxon>Ceratopogoninae</taxon>
        <taxon>Culicoides</taxon>
        <taxon>Monoculicoides</taxon>
    </lineage>
</organism>